<accession>A0A9C9NFL0</accession>
<dbReference type="Pfam" id="PF07332">
    <property type="entry name" value="Phage_holin_3_6"/>
    <property type="match status" value="1"/>
</dbReference>
<reference evidence="2" key="1">
    <citation type="journal article" date="2020" name="mSystems">
        <title>Genome- and Community-Level Interaction Insights into Carbon Utilization and Element Cycling Functions of Hydrothermarchaeota in Hydrothermal Sediment.</title>
        <authorList>
            <person name="Zhou Z."/>
            <person name="Liu Y."/>
            <person name="Xu W."/>
            <person name="Pan J."/>
            <person name="Luo Z.H."/>
            <person name="Li M."/>
        </authorList>
    </citation>
    <scope>NUCLEOTIDE SEQUENCE</scope>
    <source>
        <strain evidence="2">HyVt-347</strain>
    </source>
</reference>
<dbReference type="EMBL" id="DRGN01000116">
    <property type="protein sequence ID" value="HEU00294.1"/>
    <property type="molecule type" value="Genomic_DNA"/>
</dbReference>
<dbReference type="InterPro" id="IPR009937">
    <property type="entry name" value="Phage_holin_3_6"/>
</dbReference>
<evidence type="ECO:0000256" key="1">
    <source>
        <dbReference type="SAM" id="Phobius"/>
    </source>
</evidence>
<keyword evidence="1" id="KW-0472">Membrane</keyword>
<name>A0A9C9NFL0_9HYPH</name>
<evidence type="ECO:0000313" key="2">
    <source>
        <dbReference type="EMBL" id="HEU00294.1"/>
    </source>
</evidence>
<dbReference type="Proteomes" id="UP000885680">
    <property type="component" value="Unassembled WGS sequence"/>
</dbReference>
<dbReference type="AlphaFoldDB" id="A0A9C9NFL0"/>
<keyword evidence="1" id="KW-1133">Transmembrane helix</keyword>
<proteinExistence type="predicted"/>
<gene>
    <name evidence="2" type="ORF">ENH89_08060</name>
</gene>
<keyword evidence="1" id="KW-0812">Transmembrane</keyword>
<sequence>TDLFKTEGELIRSEISDKITQVEIGGGSIAAGAICLLVALFVLAQALIVALGSFMGDAWAALLVGVVIAGIGVALLFKGRNDLSPANLTPDRTARQLRKDGQLVKEQTR</sequence>
<comment type="caution">
    <text evidence="2">The sequence shown here is derived from an EMBL/GenBank/DDBJ whole genome shotgun (WGS) entry which is preliminary data.</text>
</comment>
<organism evidence="2 3">
    <name type="scientific">Aurantimonas coralicida</name>
    <dbReference type="NCBI Taxonomy" id="182270"/>
    <lineage>
        <taxon>Bacteria</taxon>
        <taxon>Pseudomonadati</taxon>
        <taxon>Pseudomonadota</taxon>
        <taxon>Alphaproteobacteria</taxon>
        <taxon>Hyphomicrobiales</taxon>
        <taxon>Aurantimonadaceae</taxon>
        <taxon>Aurantimonas</taxon>
    </lineage>
</organism>
<feature type="transmembrane region" description="Helical" evidence="1">
    <location>
        <begin position="29"/>
        <end position="52"/>
    </location>
</feature>
<feature type="transmembrane region" description="Helical" evidence="1">
    <location>
        <begin position="58"/>
        <end position="77"/>
    </location>
</feature>
<evidence type="ECO:0000313" key="3">
    <source>
        <dbReference type="Proteomes" id="UP000885680"/>
    </source>
</evidence>
<feature type="non-terminal residue" evidence="2">
    <location>
        <position position="1"/>
    </location>
</feature>
<protein>
    <submittedName>
        <fullName evidence="2">Phage holin family protein</fullName>
    </submittedName>
</protein>